<dbReference type="Proteomes" id="UP001055879">
    <property type="component" value="Linkage Group LG04"/>
</dbReference>
<evidence type="ECO:0000313" key="2">
    <source>
        <dbReference type="Proteomes" id="UP001055879"/>
    </source>
</evidence>
<name>A0ACB9CK63_ARCLA</name>
<organism evidence="1 2">
    <name type="scientific">Arctium lappa</name>
    <name type="common">Greater burdock</name>
    <name type="synonym">Lappa major</name>
    <dbReference type="NCBI Taxonomy" id="4217"/>
    <lineage>
        <taxon>Eukaryota</taxon>
        <taxon>Viridiplantae</taxon>
        <taxon>Streptophyta</taxon>
        <taxon>Embryophyta</taxon>
        <taxon>Tracheophyta</taxon>
        <taxon>Spermatophyta</taxon>
        <taxon>Magnoliopsida</taxon>
        <taxon>eudicotyledons</taxon>
        <taxon>Gunneridae</taxon>
        <taxon>Pentapetalae</taxon>
        <taxon>asterids</taxon>
        <taxon>campanulids</taxon>
        <taxon>Asterales</taxon>
        <taxon>Asteraceae</taxon>
        <taxon>Carduoideae</taxon>
        <taxon>Cardueae</taxon>
        <taxon>Arctiinae</taxon>
        <taxon>Arctium</taxon>
    </lineage>
</organism>
<evidence type="ECO:0000313" key="1">
    <source>
        <dbReference type="EMBL" id="KAI3734644.1"/>
    </source>
</evidence>
<sequence>MRRGGDKSKSGTGKRGPEKGTVNAPMEAGDRYSYKSKTGEERRTAERTIKLFPVKEFSDAVGVEVVSAPTEMTNNVIRLVIGEADETHLIDGSVPSVHQIIESDGRKIHRTYVWSSAITSKQVENEIHEEIE</sequence>
<reference evidence="2" key="1">
    <citation type="journal article" date="2022" name="Mol. Ecol. Resour.">
        <title>The genomes of chicory, endive, great burdock and yacon provide insights into Asteraceae palaeo-polyploidization history and plant inulin production.</title>
        <authorList>
            <person name="Fan W."/>
            <person name="Wang S."/>
            <person name="Wang H."/>
            <person name="Wang A."/>
            <person name="Jiang F."/>
            <person name="Liu H."/>
            <person name="Zhao H."/>
            <person name="Xu D."/>
            <person name="Zhang Y."/>
        </authorList>
    </citation>
    <scope>NUCLEOTIDE SEQUENCE [LARGE SCALE GENOMIC DNA]</scope>
    <source>
        <strain evidence="2">cv. Niubang</strain>
    </source>
</reference>
<gene>
    <name evidence="1" type="ORF">L6452_14118</name>
</gene>
<dbReference type="EMBL" id="CM042050">
    <property type="protein sequence ID" value="KAI3734644.1"/>
    <property type="molecule type" value="Genomic_DNA"/>
</dbReference>
<proteinExistence type="predicted"/>
<keyword evidence="2" id="KW-1185">Reference proteome</keyword>
<reference evidence="1 2" key="2">
    <citation type="journal article" date="2022" name="Mol. Ecol. Resour.">
        <title>The genomes of chicory, endive, great burdock and yacon provide insights into Asteraceae paleo-polyploidization history and plant inulin production.</title>
        <authorList>
            <person name="Fan W."/>
            <person name="Wang S."/>
            <person name="Wang H."/>
            <person name="Wang A."/>
            <person name="Jiang F."/>
            <person name="Liu H."/>
            <person name="Zhao H."/>
            <person name="Xu D."/>
            <person name="Zhang Y."/>
        </authorList>
    </citation>
    <scope>NUCLEOTIDE SEQUENCE [LARGE SCALE GENOMIC DNA]</scope>
    <source>
        <strain evidence="2">cv. Niubang</strain>
    </source>
</reference>
<comment type="caution">
    <text evidence="1">The sequence shown here is derived from an EMBL/GenBank/DDBJ whole genome shotgun (WGS) entry which is preliminary data.</text>
</comment>
<protein>
    <submittedName>
        <fullName evidence="1">Uncharacterized protein</fullName>
    </submittedName>
</protein>
<accession>A0ACB9CK63</accession>